<keyword evidence="1" id="KW-1133">Transmembrane helix</keyword>
<evidence type="ECO:0000313" key="4">
    <source>
        <dbReference type="Proteomes" id="UP001364617"/>
    </source>
</evidence>
<dbReference type="InterPro" id="IPR013106">
    <property type="entry name" value="Ig_V-set"/>
</dbReference>
<dbReference type="InterPro" id="IPR007110">
    <property type="entry name" value="Ig-like_dom"/>
</dbReference>
<dbReference type="Pfam" id="PF13927">
    <property type="entry name" value="Ig_3"/>
    <property type="match status" value="1"/>
</dbReference>
<dbReference type="AlphaFoldDB" id="A0AAN9GWW1"/>
<keyword evidence="4" id="KW-1185">Reference proteome</keyword>
<proteinExistence type="predicted"/>
<keyword evidence="1" id="KW-0812">Transmembrane</keyword>
<dbReference type="Proteomes" id="UP001364617">
    <property type="component" value="Unassembled WGS sequence"/>
</dbReference>
<dbReference type="Pfam" id="PF07686">
    <property type="entry name" value="V-set"/>
    <property type="match status" value="1"/>
</dbReference>
<dbReference type="PANTHER" id="PTHR21063:SF4">
    <property type="entry name" value="CD48 ANTIGEN-RELATED"/>
    <property type="match status" value="1"/>
</dbReference>
<evidence type="ECO:0000313" key="3">
    <source>
        <dbReference type="EMBL" id="KAK7136711.1"/>
    </source>
</evidence>
<dbReference type="SMART" id="SM00409">
    <property type="entry name" value="IG"/>
    <property type="match status" value="3"/>
</dbReference>
<dbReference type="EMBL" id="JAYKXH010000018">
    <property type="protein sequence ID" value="KAK7136711.1"/>
    <property type="molecule type" value="Genomic_DNA"/>
</dbReference>
<reference evidence="3 4" key="1">
    <citation type="submission" date="2024-02" db="EMBL/GenBank/DDBJ databases">
        <title>Chromosome-level genome assembly of the Eurasian Minnow (Phoxinus phoxinus).</title>
        <authorList>
            <person name="Oriowo T.O."/>
            <person name="Martin S."/>
            <person name="Stange M."/>
            <person name="Chrysostomakis Y."/>
            <person name="Brown T."/>
            <person name="Winkler S."/>
            <person name="Kukowka S."/>
            <person name="Myers E.W."/>
            <person name="Bohne A."/>
        </authorList>
    </citation>
    <scope>NUCLEOTIDE SEQUENCE [LARGE SCALE GENOMIC DNA]</scope>
    <source>
        <strain evidence="3">ZFMK-TIS-60720</strain>
        <tissue evidence="3">Whole Organism</tissue>
    </source>
</reference>
<dbReference type="Gene3D" id="2.60.40.10">
    <property type="entry name" value="Immunoglobulins"/>
    <property type="match status" value="3"/>
</dbReference>
<dbReference type="InterPro" id="IPR013783">
    <property type="entry name" value="Ig-like_fold"/>
</dbReference>
<organism evidence="3 4">
    <name type="scientific">Phoxinus phoxinus</name>
    <name type="common">Eurasian minnow</name>
    <dbReference type="NCBI Taxonomy" id="58324"/>
    <lineage>
        <taxon>Eukaryota</taxon>
        <taxon>Metazoa</taxon>
        <taxon>Chordata</taxon>
        <taxon>Craniata</taxon>
        <taxon>Vertebrata</taxon>
        <taxon>Euteleostomi</taxon>
        <taxon>Actinopterygii</taxon>
        <taxon>Neopterygii</taxon>
        <taxon>Teleostei</taxon>
        <taxon>Ostariophysi</taxon>
        <taxon>Cypriniformes</taxon>
        <taxon>Leuciscidae</taxon>
        <taxon>Phoxininae</taxon>
        <taxon>Phoxinus</taxon>
    </lineage>
</organism>
<feature type="transmembrane region" description="Helical" evidence="1">
    <location>
        <begin position="338"/>
        <end position="358"/>
    </location>
</feature>
<sequence length="398" mass="44893">MEGESITLNTDVETNQKDIRWYFTLVNDILLTEITGDQSKICTDDQCYKRFRDRLKLEHQTGFLTIKETRPTDSGVYKLKVNSSRISTKIFIVAVHSFFSVNTDEESAFVMEGDSVTLHTDAETNQQEKIRWYFNGIRIAQISVDQGKICTDVQCNEDTERFRDRLKLDHQTGSLTITHITNTDTGVYQLRIITSSNVSTKSFILAVFDFPVVKVNEIKRKSVMEGESVTLDTHILKSPNDVMTWYFNDTVITEITRDPNKTCTEQQCEERFRDRLKLDHQTGSLTITNITNTDSGLYKLQINSSRISIRRSFNVTVSIKSFGVNVTAVPESGVSSGAVVGICVAVVLLAVAVAAIYCRLRESTQARQYGISSQNNPDKRNGVEVSIPLSKKFSTDPC</sequence>
<accession>A0AAN9GWW1</accession>
<evidence type="ECO:0000259" key="2">
    <source>
        <dbReference type="PROSITE" id="PS50835"/>
    </source>
</evidence>
<name>A0AAN9GWW1_9TELE</name>
<dbReference type="InterPro" id="IPR036179">
    <property type="entry name" value="Ig-like_dom_sf"/>
</dbReference>
<protein>
    <recommendedName>
        <fullName evidence="2">Ig-like domain-containing protein</fullName>
    </recommendedName>
</protein>
<feature type="domain" description="Ig-like" evidence="2">
    <location>
        <begin position="211"/>
        <end position="316"/>
    </location>
</feature>
<keyword evidence="1" id="KW-0472">Membrane</keyword>
<dbReference type="PROSITE" id="PS50835">
    <property type="entry name" value="IG_LIKE"/>
    <property type="match status" value="1"/>
</dbReference>
<dbReference type="SUPFAM" id="SSF48726">
    <property type="entry name" value="Immunoglobulin"/>
    <property type="match status" value="3"/>
</dbReference>
<evidence type="ECO:0000256" key="1">
    <source>
        <dbReference type="SAM" id="Phobius"/>
    </source>
</evidence>
<dbReference type="InterPro" id="IPR003599">
    <property type="entry name" value="Ig_sub"/>
</dbReference>
<dbReference type="PANTHER" id="PTHR21063">
    <property type="entry name" value="LFA-3"/>
    <property type="match status" value="1"/>
</dbReference>
<comment type="caution">
    <text evidence="3">The sequence shown here is derived from an EMBL/GenBank/DDBJ whole genome shotgun (WGS) entry which is preliminary data.</text>
</comment>
<gene>
    <name evidence="3" type="ORF">R3I93_016916</name>
</gene>